<keyword evidence="3" id="KW-0808">Transferase</keyword>
<dbReference type="OrthoDB" id="9809908at2"/>
<reference evidence="4" key="1">
    <citation type="submission" date="2016-10" db="EMBL/GenBank/DDBJ databases">
        <authorList>
            <person name="Varghese N."/>
            <person name="Submissions S."/>
        </authorList>
    </citation>
    <scope>NUCLEOTIDE SEQUENCE [LARGE SCALE GENOMIC DNA]</scope>
    <source>
        <strain evidence="4">DSM 19684</strain>
    </source>
</reference>
<dbReference type="GO" id="GO:0016020">
    <property type="term" value="C:membrane"/>
    <property type="evidence" value="ECO:0007669"/>
    <property type="project" value="InterPro"/>
</dbReference>
<dbReference type="Pfam" id="PF06580">
    <property type="entry name" value="His_kinase"/>
    <property type="match status" value="1"/>
</dbReference>
<dbReference type="STRING" id="454006.SAMN05421825_1926"/>
<dbReference type="InterPro" id="IPR010559">
    <property type="entry name" value="Sig_transdc_His_kin_internal"/>
</dbReference>
<feature type="domain" description="Signal transduction histidine kinase internal region" evidence="2">
    <location>
        <begin position="205"/>
        <end position="282"/>
    </location>
</feature>
<dbReference type="GO" id="GO:0000155">
    <property type="term" value="F:phosphorelay sensor kinase activity"/>
    <property type="evidence" value="ECO:0007669"/>
    <property type="project" value="InterPro"/>
</dbReference>
<evidence type="ECO:0000259" key="2">
    <source>
        <dbReference type="Pfam" id="PF06580"/>
    </source>
</evidence>
<dbReference type="PANTHER" id="PTHR34220:SF7">
    <property type="entry name" value="SENSOR HISTIDINE KINASE YPDA"/>
    <property type="match status" value="1"/>
</dbReference>
<dbReference type="EMBL" id="FNBH01000002">
    <property type="protein sequence ID" value="SDF70988.1"/>
    <property type="molecule type" value="Genomic_DNA"/>
</dbReference>
<feature type="transmembrane region" description="Helical" evidence="1">
    <location>
        <begin position="70"/>
        <end position="92"/>
    </location>
</feature>
<evidence type="ECO:0000256" key="1">
    <source>
        <dbReference type="SAM" id="Phobius"/>
    </source>
</evidence>
<feature type="transmembrane region" description="Helical" evidence="1">
    <location>
        <begin position="171"/>
        <end position="189"/>
    </location>
</feature>
<protein>
    <submittedName>
        <fullName evidence="3">Histidine kinase</fullName>
    </submittedName>
</protein>
<name>A0A1G7NAA3_9FLAO</name>
<gene>
    <name evidence="3" type="ORF">SAMN05421825_1926</name>
</gene>
<organism evidence="3 4">
    <name type="scientific">Epilithonimonas hungarica</name>
    <dbReference type="NCBI Taxonomy" id="454006"/>
    <lineage>
        <taxon>Bacteria</taxon>
        <taxon>Pseudomonadati</taxon>
        <taxon>Bacteroidota</taxon>
        <taxon>Flavobacteriia</taxon>
        <taxon>Flavobacteriales</taxon>
        <taxon>Weeksellaceae</taxon>
        <taxon>Chryseobacterium group</taxon>
        <taxon>Epilithonimonas</taxon>
    </lineage>
</organism>
<dbReference type="SUPFAM" id="SSF55874">
    <property type="entry name" value="ATPase domain of HSP90 chaperone/DNA topoisomerase II/histidine kinase"/>
    <property type="match status" value="1"/>
</dbReference>
<dbReference type="InterPro" id="IPR036890">
    <property type="entry name" value="HATPase_C_sf"/>
</dbReference>
<dbReference type="Proteomes" id="UP000199203">
    <property type="component" value="Unassembled WGS sequence"/>
</dbReference>
<dbReference type="PANTHER" id="PTHR34220">
    <property type="entry name" value="SENSOR HISTIDINE KINASE YPDA"/>
    <property type="match status" value="1"/>
</dbReference>
<accession>A0A1G7NAA3</accession>
<keyword evidence="1" id="KW-1133">Transmembrane helix</keyword>
<evidence type="ECO:0000313" key="3">
    <source>
        <dbReference type="EMBL" id="SDF70988.1"/>
    </source>
</evidence>
<proteinExistence type="predicted"/>
<dbReference type="Gene3D" id="3.30.565.10">
    <property type="entry name" value="Histidine kinase-like ATPase, C-terminal domain"/>
    <property type="match status" value="1"/>
</dbReference>
<dbReference type="RefSeq" id="WP_089873263.1">
    <property type="nucleotide sequence ID" value="NZ_FNBH01000002.1"/>
</dbReference>
<keyword evidence="3" id="KW-0418">Kinase</keyword>
<sequence length="392" mass="46056">MKNKNIYYHIVLILLLLLIPVLSSPELDSSLRLLSSSFFQRDFSRYVLLIVFFYLNLVFLLPKLYDKRRLLLYWVSIFVSYIWICTLPFFMFPDNHGSGPRFGFFQDQISNDKKIHTTSEYFPRPPEYFSSQERAYLEKGHLETPFKMRPHRKSFPSAKLMGKEDSFSRKYISGILPFLFSFLSSFFIHQSIKRKEMERAKAKADLLNLRYQLHPHFLFDTLNSIHSLILMRSDDASEGVLKLSNVMHYILEESENDFVLLSKELFYIKDYIALQLIRTDNSLDFTYTENGVTDEVRIVPMILLNFIENAFKYGYNTEEPSKISINVNLDGGKLNFRVFNNIVNHYAADESTKAGMKNTTERLEKLYPGKYSLNIEENKKSYFVELDLDLGS</sequence>
<dbReference type="AlphaFoldDB" id="A0A1G7NAA3"/>
<feature type="transmembrane region" description="Helical" evidence="1">
    <location>
        <begin position="43"/>
        <end position="61"/>
    </location>
</feature>
<keyword evidence="1" id="KW-0472">Membrane</keyword>
<keyword evidence="1" id="KW-0812">Transmembrane</keyword>
<evidence type="ECO:0000313" key="4">
    <source>
        <dbReference type="Proteomes" id="UP000199203"/>
    </source>
</evidence>
<dbReference type="InterPro" id="IPR050640">
    <property type="entry name" value="Bact_2-comp_sensor_kinase"/>
</dbReference>
<keyword evidence="4" id="KW-1185">Reference proteome</keyword>